<gene>
    <name evidence="8" type="ordered locus">NAMH_0356</name>
</gene>
<dbReference type="PROSITE" id="PS50885">
    <property type="entry name" value="HAMP"/>
    <property type="match status" value="1"/>
</dbReference>
<dbReference type="PANTHER" id="PTHR32089">
    <property type="entry name" value="METHYL-ACCEPTING CHEMOTAXIS PROTEIN MCPB"/>
    <property type="match status" value="1"/>
</dbReference>
<comment type="similarity">
    <text evidence="2">Belongs to the methyl-accepting chemotaxis (MCP) protein family.</text>
</comment>
<dbReference type="SMART" id="SM00283">
    <property type="entry name" value="MA"/>
    <property type="match status" value="1"/>
</dbReference>
<feature type="domain" description="HAMP" evidence="7">
    <location>
        <begin position="342"/>
        <end position="374"/>
    </location>
</feature>
<evidence type="ECO:0000259" key="7">
    <source>
        <dbReference type="PROSITE" id="PS50885"/>
    </source>
</evidence>
<dbReference type="Pfam" id="PF00015">
    <property type="entry name" value="MCPsignal"/>
    <property type="match status" value="1"/>
</dbReference>
<name>B9L821_NAUPA</name>
<dbReference type="InterPro" id="IPR004089">
    <property type="entry name" value="MCPsignal_dom"/>
</dbReference>
<feature type="transmembrane region" description="Helical" evidence="5">
    <location>
        <begin position="7"/>
        <end position="27"/>
    </location>
</feature>
<dbReference type="InterPro" id="IPR003660">
    <property type="entry name" value="HAMP_dom"/>
</dbReference>
<dbReference type="GO" id="GO:0007165">
    <property type="term" value="P:signal transduction"/>
    <property type="evidence" value="ECO:0007669"/>
    <property type="project" value="UniProtKB-KW"/>
</dbReference>
<evidence type="ECO:0000256" key="2">
    <source>
        <dbReference type="ARBA" id="ARBA00029447"/>
    </source>
</evidence>
<organism evidence="8 9">
    <name type="scientific">Nautilia profundicola (strain ATCC BAA-1463 / DSM 18972 / AmH)</name>
    <dbReference type="NCBI Taxonomy" id="598659"/>
    <lineage>
        <taxon>Bacteria</taxon>
        <taxon>Pseudomonadati</taxon>
        <taxon>Campylobacterota</taxon>
        <taxon>Epsilonproteobacteria</taxon>
        <taxon>Nautiliales</taxon>
        <taxon>Nautiliaceae</taxon>
        <taxon>Nautilia</taxon>
    </lineage>
</organism>
<evidence type="ECO:0000259" key="6">
    <source>
        <dbReference type="PROSITE" id="PS50111"/>
    </source>
</evidence>
<proteinExistence type="inferred from homology"/>
<dbReference type="OrthoDB" id="2489132at2"/>
<accession>B9L821</accession>
<evidence type="ECO:0000256" key="3">
    <source>
        <dbReference type="PROSITE-ProRule" id="PRU00284"/>
    </source>
</evidence>
<evidence type="ECO:0000256" key="4">
    <source>
        <dbReference type="SAM" id="Coils"/>
    </source>
</evidence>
<evidence type="ECO:0000256" key="1">
    <source>
        <dbReference type="ARBA" id="ARBA00023224"/>
    </source>
</evidence>
<keyword evidence="4" id="KW-0175">Coiled coil</keyword>
<keyword evidence="1 3" id="KW-0807">Transducer</keyword>
<dbReference type="KEGG" id="nam:NAMH_0356"/>
<dbReference type="GO" id="GO:0004888">
    <property type="term" value="F:transmembrane signaling receptor activity"/>
    <property type="evidence" value="ECO:0007669"/>
    <property type="project" value="InterPro"/>
</dbReference>
<dbReference type="AlphaFoldDB" id="B9L821"/>
<dbReference type="STRING" id="598659.NAMH_0356"/>
<dbReference type="SUPFAM" id="SSF58104">
    <property type="entry name" value="Methyl-accepting chemotaxis protein (MCP) signaling domain"/>
    <property type="match status" value="1"/>
</dbReference>
<dbReference type="Gene3D" id="1.10.287.950">
    <property type="entry name" value="Methyl-accepting chemotaxis protein"/>
    <property type="match status" value="1"/>
</dbReference>
<dbReference type="GO" id="GO:0016020">
    <property type="term" value="C:membrane"/>
    <property type="evidence" value="ECO:0007669"/>
    <property type="project" value="InterPro"/>
</dbReference>
<feature type="domain" description="Methyl-accepting transducer" evidence="6">
    <location>
        <begin position="379"/>
        <end position="615"/>
    </location>
</feature>
<sequence length="651" mass="74422">MSIKKRSIISIIILILSIGGLIFINFYSQSAIEEISSKVTDIENKIITTEKVRTAHIRFVANFEKAYLQNKPAKLTTDFNNCAFGKFIKKYKHELPPKLQRDLEEVLKYHEHLHNLVKIYNTKYIRIDRDIHERTYEAFMHKYLGLLDVANVAMGFSNKNIATSPKKCMVGKYLNSYSKEYFDKLNLPEAGKLFESMKAPHDKLHKLAAELMKLPVSQREEFYEKNIVPVYKKLQKLSEKYLNILTDVDDRINAKISKAIINDTFRDLQYIEKYLDDIIKYYTTLKKQLIHKRHQIERNVYILEIIMVILAIIGMVFVIWNFMTIIKRIEFLKNNILSVGLDLSYKIKTDVKDEISEIADAVNTLLEKIRETVVNSKIISNKNAQTSQQLAKTAHDVGKKVETESELIQNVGNEVENVANTMNSSKDSAIETLNEIKETQNELEEANKEIDFLTQKIISVSDKEAELAEKIKHLNENTQEVKNVLNVIRDIADQTNLLALNAAIEAARAGEHGRGFAVVADEVRKLAEKTQKSLAEIDATINVIVMAVMEASTNMDESAKNVLELVEDASKAKEEIDKSMGKMLSSTKKVEDLVNNFEVSAKSIEEVSKNLEEVKNISKNNAENVEKIIKAIDSLNQMIKELDSLLQHYKT</sequence>
<keyword evidence="5" id="KW-0472">Membrane</keyword>
<dbReference type="PANTHER" id="PTHR32089:SF112">
    <property type="entry name" value="LYSOZYME-LIKE PROTEIN-RELATED"/>
    <property type="match status" value="1"/>
</dbReference>
<dbReference type="RefSeq" id="WP_012663647.1">
    <property type="nucleotide sequence ID" value="NC_012115.1"/>
</dbReference>
<protein>
    <submittedName>
        <fullName evidence="8">Methyl-accepting chemotaxis sensory transducer</fullName>
    </submittedName>
</protein>
<dbReference type="Proteomes" id="UP000000448">
    <property type="component" value="Chromosome"/>
</dbReference>
<evidence type="ECO:0000256" key="5">
    <source>
        <dbReference type="SAM" id="Phobius"/>
    </source>
</evidence>
<dbReference type="PRINTS" id="PR00260">
    <property type="entry name" value="CHEMTRNSDUCR"/>
</dbReference>
<dbReference type="PROSITE" id="PS50111">
    <property type="entry name" value="CHEMOTAXIS_TRANSDUC_2"/>
    <property type="match status" value="1"/>
</dbReference>
<evidence type="ECO:0000313" key="8">
    <source>
        <dbReference type="EMBL" id="ACM92275.1"/>
    </source>
</evidence>
<dbReference type="EMBL" id="CP001279">
    <property type="protein sequence ID" value="ACM92275.1"/>
    <property type="molecule type" value="Genomic_DNA"/>
</dbReference>
<dbReference type="InterPro" id="IPR004090">
    <property type="entry name" value="Chemotax_Me-accpt_rcpt"/>
</dbReference>
<dbReference type="Gene3D" id="1.20.120.30">
    <property type="entry name" value="Aspartate receptor, ligand-binding domain"/>
    <property type="match status" value="2"/>
</dbReference>
<evidence type="ECO:0000313" key="9">
    <source>
        <dbReference type="Proteomes" id="UP000000448"/>
    </source>
</evidence>
<keyword evidence="5" id="KW-1133">Transmembrane helix</keyword>
<reference evidence="8 9" key="1">
    <citation type="journal article" date="2009" name="PLoS Genet.">
        <title>Adaptations to submarine hydrothermal environments exemplified by the genome of Nautilia profundicola.</title>
        <authorList>
            <person name="Campbell B.J."/>
            <person name="Smith J.L."/>
            <person name="Hanson T.E."/>
            <person name="Klotz M.G."/>
            <person name="Stein L.Y."/>
            <person name="Lee C.K."/>
            <person name="Wu D."/>
            <person name="Robinson J.M."/>
            <person name="Khouri H.M."/>
            <person name="Eisen J.A."/>
            <person name="Cary S.C."/>
        </authorList>
    </citation>
    <scope>NUCLEOTIDE SEQUENCE [LARGE SCALE GENOMIC DNA]</scope>
    <source>
        <strain evidence="9">ATCC BAA-1463 / DSM 18972 / AmH</strain>
    </source>
</reference>
<dbReference type="HOGENOM" id="CLU_000445_107_27_7"/>
<keyword evidence="9" id="KW-1185">Reference proteome</keyword>
<feature type="coiled-coil region" evidence="4">
    <location>
        <begin position="426"/>
        <end position="484"/>
    </location>
</feature>
<dbReference type="eggNOG" id="COG0840">
    <property type="taxonomic scope" value="Bacteria"/>
</dbReference>
<keyword evidence="5" id="KW-0812">Transmembrane</keyword>
<feature type="transmembrane region" description="Helical" evidence="5">
    <location>
        <begin position="300"/>
        <end position="323"/>
    </location>
</feature>
<dbReference type="GO" id="GO:0006935">
    <property type="term" value="P:chemotaxis"/>
    <property type="evidence" value="ECO:0007669"/>
    <property type="project" value="InterPro"/>
</dbReference>